<dbReference type="AlphaFoldDB" id="A0A154UXX4"/>
<dbReference type="EMBL" id="LQXA01000051">
    <property type="protein sequence ID" value="KZC93993.1"/>
    <property type="molecule type" value="Genomic_DNA"/>
</dbReference>
<protein>
    <submittedName>
        <fullName evidence="1">MarR family transcriptional regulator</fullName>
    </submittedName>
</protein>
<dbReference type="SUPFAM" id="SSF46785">
    <property type="entry name" value="Winged helix' DNA-binding domain"/>
    <property type="match status" value="1"/>
</dbReference>
<accession>A0A154UXX4</accession>
<name>A0A154UXX4_9MICO</name>
<organism evidence="1 2">
    <name type="scientific">Clavibacter tessellarius</name>
    <dbReference type="NCBI Taxonomy" id="31965"/>
    <lineage>
        <taxon>Bacteria</taxon>
        <taxon>Bacillati</taxon>
        <taxon>Actinomycetota</taxon>
        <taxon>Actinomycetes</taxon>
        <taxon>Micrococcales</taxon>
        <taxon>Microbacteriaceae</taxon>
        <taxon>Clavibacter</taxon>
    </lineage>
</organism>
<reference evidence="1 2" key="1">
    <citation type="submission" date="2016-01" db="EMBL/GenBank/DDBJ databases">
        <title>Draft genome sequence of Clavibacter michiganensis subsp. tessellarius DOAB 609.</title>
        <authorList>
            <person name="Tambong J.T."/>
        </authorList>
    </citation>
    <scope>NUCLEOTIDE SEQUENCE [LARGE SCALE GENOMIC DNA]</scope>
    <source>
        <strain evidence="1 2">DOAB 609</strain>
    </source>
</reference>
<evidence type="ECO:0000313" key="2">
    <source>
        <dbReference type="Proteomes" id="UP000076218"/>
    </source>
</evidence>
<proteinExistence type="predicted"/>
<dbReference type="RefSeq" id="WP_063072607.1">
    <property type="nucleotide sequence ID" value="NZ_LQXA01000051.1"/>
</dbReference>
<dbReference type="InterPro" id="IPR036388">
    <property type="entry name" value="WH-like_DNA-bd_sf"/>
</dbReference>
<evidence type="ECO:0000313" key="1">
    <source>
        <dbReference type="EMBL" id="KZC93993.1"/>
    </source>
</evidence>
<dbReference type="Gene3D" id="1.10.10.10">
    <property type="entry name" value="Winged helix-like DNA-binding domain superfamily/Winged helix DNA-binding domain"/>
    <property type="match status" value="1"/>
</dbReference>
<comment type="caution">
    <text evidence="1">The sequence shown here is derived from an EMBL/GenBank/DDBJ whole genome shotgun (WGS) entry which is preliminary data.</text>
</comment>
<dbReference type="InterPro" id="IPR036390">
    <property type="entry name" value="WH_DNA-bd_sf"/>
</dbReference>
<dbReference type="Proteomes" id="UP000076218">
    <property type="component" value="Unassembled WGS sequence"/>
</dbReference>
<gene>
    <name evidence="1" type="ORF">AWH51_15410</name>
</gene>
<sequence>MPEPRTHERLVISMSTVFDLMDAATLEAWVGLTGLQIQLVRVVATDVRVDRTSLAHWTRTSRAALVPSLSGLLQRRILAEESDDDGSRLLVAPAGRRLLEEVLDARVAWIRDTATAARPPIGDDEIRDAIALMERLANRD</sequence>
<dbReference type="OrthoDB" id="5124469at2"/>